<accession>A0A0F0LL58</accession>
<dbReference type="PATRIC" id="fig|582680.6.peg.1425"/>
<dbReference type="Pfam" id="PF07730">
    <property type="entry name" value="HisKA_3"/>
    <property type="match status" value="1"/>
</dbReference>
<evidence type="ECO:0000256" key="7">
    <source>
        <dbReference type="ARBA" id="ARBA00022840"/>
    </source>
</evidence>
<keyword evidence="4 12" id="KW-0808">Transferase</keyword>
<dbReference type="GO" id="GO:0046983">
    <property type="term" value="F:protein dimerization activity"/>
    <property type="evidence" value="ECO:0007669"/>
    <property type="project" value="InterPro"/>
</dbReference>
<evidence type="ECO:0000256" key="8">
    <source>
        <dbReference type="ARBA" id="ARBA00023012"/>
    </source>
</evidence>
<keyword evidence="5" id="KW-0547">Nucleotide-binding</keyword>
<dbReference type="Gene3D" id="3.30.565.10">
    <property type="entry name" value="Histidine kinase-like ATPase, C-terminal domain"/>
    <property type="match status" value="1"/>
</dbReference>
<dbReference type="PANTHER" id="PTHR24421:SF10">
    <property type="entry name" value="NITRATE_NITRITE SENSOR PROTEIN NARQ"/>
    <property type="match status" value="1"/>
</dbReference>
<dbReference type="InterPro" id="IPR050482">
    <property type="entry name" value="Sensor_HK_TwoCompSys"/>
</dbReference>
<dbReference type="SUPFAM" id="SSF55874">
    <property type="entry name" value="ATPase domain of HSP90 chaperone/DNA topoisomerase II/histidine kinase"/>
    <property type="match status" value="1"/>
</dbReference>
<keyword evidence="7" id="KW-0067">ATP-binding</keyword>
<organism evidence="12 13">
    <name type="scientific">Microbacterium azadirachtae</name>
    <dbReference type="NCBI Taxonomy" id="582680"/>
    <lineage>
        <taxon>Bacteria</taxon>
        <taxon>Bacillati</taxon>
        <taxon>Actinomycetota</taxon>
        <taxon>Actinomycetes</taxon>
        <taxon>Micrococcales</taxon>
        <taxon>Microbacteriaceae</taxon>
        <taxon>Microbacterium</taxon>
    </lineage>
</organism>
<dbReference type="EMBL" id="JYIX01000031">
    <property type="protein sequence ID" value="KJL33952.1"/>
    <property type="molecule type" value="Genomic_DNA"/>
</dbReference>
<feature type="transmembrane region" description="Helical" evidence="9">
    <location>
        <begin position="158"/>
        <end position="177"/>
    </location>
</feature>
<keyword evidence="13" id="KW-1185">Reference proteome</keyword>
<comment type="catalytic activity">
    <reaction evidence="1">
        <text>ATP + protein L-histidine = ADP + protein N-phospho-L-histidine.</text>
        <dbReference type="EC" id="2.7.13.3"/>
    </reaction>
</comment>
<dbReference type="AlphaFoldDB" id="A0A0F0LL58"/>
<protein>
    <recommendedName>
        <fullName evidence="2">histidine kinase</fullName>
        <ecNumber evidence="2">2.7.13.3</ecNumber>
    </recommendedName>
</protein>
<evidence type="ECO:0000313" key="12">
    <source>
        <dbReference type="EMBL" id="KJL33952.1"/>
    </source>
</evidence>
<dbReference type="Gene3D" id="1.20.5.1930">
    <property type="match status" value="1"/>
</dbReference>
<feature type="transmembrane region" description="Helical" evidence="9">
    <location>
        <begin position="30"/>
        <end position="48"/>
    </location>
</feature>
<dbReference type="GO" id="GO:0000155">
    <property type="term" value="F:phosphorelay sensor kinase activity"/>
    <property type="evidence" value="ECO:0007669"/>
    <property type="project" value="InterPro"/>
</dbReference>
<evidence type="ECO:0000256" key="9">
    <source>
        <dbReference type="SAM" id="Phobius"/>
    </source>
</evidence>
<comment type="caution">
    <text evidence="12">The sequence shown here is derived from an EMBL/GenBank/DDBJ whole genome shotgun (WGS) entry which is preliminary data.</text>
</comment>
<evidence type="ECO:0000256" key="4">
    <source>
        <dbReference type="ARBA" id="ARBA00022679"/>
    </source>
</evidence>
<dbReference type="EC" id="2.7.13.3" evidence="2"/>
<name>A0A0F0LL58_9MICO</name>
<keyword evidence="9" id="KW-1133">Transmembrane helix</keyword>
<feature type="domain" description="Histidine kinase/HSP90-like ATPase" evidence="10">
    <location>
        <begin position="318"/>
        <end position="399"/>
    </location>
</feature>
<dbReference type="Pfam" id="PF02518">
    <property type="entry name" value="HATPase_c"/>
    <property type="match status" value="1"/>
</dbReference>
<dbReference type="InterPro" id="IPR011712">
    <property type="entry name" value="Sig_transdc_His_kin_sub3_dim/P"/>
</dbReference>
<gene>
    <name evidence="12" type="primary">liaS_3</name>
    <name evidence="12" type="ORF">RS86_01388</name>
</gene>
<dbReference type="CDD" id="cd16917">
    <property type="entry name" value="HATPase_UhpB-NarQ-NarX-like"/>
    <property type="match status" value="1"/>
</dbReference>
<dbReference type="Proteomes" id="UP000033740">
    <property type="component" value="Unassembled WGS sequence"/>
</dbReference>
<dbReference type="PANTHER" id="PTHR24421">
    <property type="entry name" value="NITRATE/NITRITE SENSOR PROTEIN NARX-RELATED"/>
    <property type="match status" value="1"/>
</dbReference>
<keyword evidence="9" id="KW-0812">Transmembrane</keyword>
<evidence type="ECO:0000313" key="13">
    <source>
        <dbReference type="Proteomes" id="UP000033740"/>
    </source>
</evidence>
<feature type="transmembrane region" description="Helical" evidence="9">
    <location>
        <begin position="82"/>
        <end position="100"/>
    </location>
</feature>
<reference evidence="12 13" key="1">
    <citation type="submission" date="2015-02" db="EMBL/GenBank/DDBJ databases">
        <title>Draft genome sequences of ten Microbacterium spp. with emphasis on heavy metal contaminated environments.</title>
        <authorList>
            <person name="Corretto E."/>
        </authorList>
    </citation>
    <scope>NUCLEOTIDE SEQUENCE [LARGE SCALE GENOMIC DNA]</scope>
    <source>
        <strain evidence="12 13">ARN176</strain>
    </source>
</reference>
<dbReference type="GO" id="GO:0005524">
    <property type="term" value="F:ATP binding"/>
    <property type="evidence" value="ECO:0007669"/>
    <property type="project" value="UniProtKB-KW"/>
</dbReference>
<sequence>MTGWRAAVNTAGLLAVGWVLWRVAPETAPWVVWLFGAGLAAWAVRMVLAVRIAADGGDPAPQPGQEAAPAGRVAARSHAAQAWAAAILLAVMGLAGSLTAVPTQGLGTALLVVAVITLTGDPAVPPGLGIAAAILGALGVAAGALLTAAGFAGSLTPSALGLITILAALALAVVVGLGRRAQRVLLAERERASAEALRAQAAAHRIAIARDLHDVLAHSLGGLVVQLDAVEALLDAGETEKAAARVAAARGLAVEGLGEAREAVRALREPEPERGSGSADPVPPAVVESRIRALIAAEQGVRLDVAGFAHPVSAALAEALVRAVQEGLSNARKHAPGAAVRVGLVWHPDRAECTIENPVSAAPPQDRALAATGGGYGLRGVRERFAVLGGTVQAGVEPGASKGQESDADRFVLRAEAPA</sequence>
<keyword evidence="9" id="KW-0472">Membrane</keyword>
<dbReference type="STRING" id="582680.RS86_01388"/>
<evidence type="ECO:0000256" key="6">
    <source>
        <dbReference type="ARBA" id="ARBA00022777"/>
    </source>
</evidence>
<dbReference type="GO" id="GO:0016020">
    <property type="term" value="C:membrane"/>
    <property type="evidence" value="ECO:0007669"/>
    <property type="project" value="InterPro"/>
</dbReference>
<feature type="transmembrane region" description="Helical" evidence="9">
    <location>
        <begin position="131"/>
        <end position="152"/>
    </location>
</feature>
<evidence type="ECO:0000259" key="10">
    <source>
        <dbReference type="Pfam" id="PF02518"/>
    </source>
</evidence>
<evidence type="ECO:0000259" key="11">
    <source>
        <dbReference type="Pfam" id="PF07730"/>
    </source>
</evidence>
<dbReference type="InterPro" id="IPR003594">
    <property type="entry name" value="HATPase_dom"/>
</dbReference>
<keyword evidence="8" id="KW-0902">Two-component regulatory system</keyword>
<keyword evidence="3" id="KW-0597">Phosphoprotein</keyword>
<feature type="transmembrane region" description="Helical" evidence="9">
    <location>
        <begin position="7"/>
        <end position="24"/>
    </location>
</feature>
<keyword evidence="6 12" id="KW-0418">Kinase</keyword>
<evidence type="ECO:0000256" key="3">
    <source>
        <dbReference type="ARBA" id="ARBA00022553"/>
    </source>
</evidence>
<evidence type="ECO:0000256" key="1">
    <source>
        <dbReference type="ARBA" id="ARBA00000085"/>
    </source>
</evidence>
<proteinExistence type="predicted"/>
<dbReference type="InterPro" id="IPR036890">
    <property type="entry name" value="HATPase_C_sf"/>
</dbReference>
<evidence type="ECO:0000256" key="2">
    <source>
        <dbReference type="ARBA" id="ARBA00012438"/>
    </source>
</evidence>
<evidence type="ECO:0000256" key="5">
    <source>
        <dbReference type="ARBA" id="ARBA00022741"/>
    </source>
</evidence>
<feature type="domain" description="Signal transduction histidine kinase subgroup 3 dimerisation and phosphoacceptor" evidence="11">
    <location>
        <begin position="205"/>
        <end position="270"/>
    </location>
</feature>